<keyword evidence="3" id="KW-0175">Coiled coil</keyword>
<comment type="caution">
    <text evidence="5">The sequence shown here is derived from an EMBL/GenBank/DDBJ whole genome shotgun (WGS) entry which is preliminary data.</text>
</comment>
<evidence type="ECO:0000256" key="1">
    <source>
        <dbReference type="ARBA" id="ARBA00022737"/>
    </source>
</evidence>
<evidence type="ECO:0000256" key="2">
    <source>
        <dbReference type="ARBA" id="ARBA00022803"/>
    </source>
</evidence>
<dbReference type="RefSeq" id="WP_219534201.1">
    <property type="nucleotide sequence ID" value="NZ_JAHKRM010000021.1"/>
</dbReference>
<evidence type="ECO:0000256" key="3">
    <source>
        <dbReference type="SAM" id="Coils"/>
    </source>
</evidence>
<keyword evidence="2" id="KW-0802">TPR repeat</keyword>
<dbReference type="InterPro" id="IPR026000">
    <property type="entry name" value="Apc5_dom"/>
</dbReference>
<organism evidence="5 6">
    <name type="scientific">Nonomuraea guangzhouensis</name>
    <dbReference type="NCBI Taxonomy" id="1291555"/>
    <lineage>
        <taxon>Bacteria</taxon>
        <taxon>Bacillati</taxon>
        <taxon>Actinomycetota</taxon>
        <taxon>Actinomycetes</taxon>
        <taxon>Streptosporangiales</taxon>
        <taxon>Streptosporangiaceae</taxon>
        <taxon>Nonomuraea</taxon>
    </lineage>
</organism>
<keyword evidence="1" id="KW-0677">Repeat</keyword>
<evidence type="ECO:0000313" key="5">
    <source>
        <dbReference type="EMBL" id="MFD1539699.1"/>
    </source>
</evidence>
<reference evidence="6" key="1">
    <citation type="journal article" date="2019" name="Int. J. Syst. Evol. Microbiol.">
        <title>The Global Catalogue of Microorganisms (GCM) 10K type strain sequencing project: providing services to taxonomists for standard genome sequencing and annotation.</title>
        <authorList>
            <consortium name="The Broad Institute Genomics Platform"/>
            <consortium name="The Broad Institute Genome Sequencing Center for Infectious Disease"/>
            <person name="Wu L."/>
            <person name="Ma J."/>
        </authorList>
    </citation>
    <scope>NUCLEOTIDE SEQUENCE [LARGE SCALE GENOMIC DNA]</scope>
    <source>
        <strain evidence="6">CGMCC 1.15399</strain>
    </source>
</reference>
<name>A0ABW4GAD6_9ACTN</name>
<dbReference type="Pfam" id="PF12862">
    <property type="entry name" value="ANAPC5"/>
    <property type="match status" value="1"/>
</dbReference>
<protein>
    <submittedName>
        <fullName evidence="5">Tetratricopeptide repeat protein</fullName>
    </submittedName>
</protein>
<keyword evidence="6" id="KW-1185">Reference proteome</keyword>
<feature type="coiled-coil region" evidence="3">
    <location>
        <begin position="437"/>
        <end position="464"/>
    </location>
</feature>
<dbReference type="PANTHER" id="PTHR45641">
    <property type="entry name" value="TETRATRICOPEPTIDE REPEAT PROTEIN (AFU_ORTHOLOGUE AFUA_6G03870)"/>
    <property type="match status" value="1"/>
</dbReference>
<dbReference type="Pfam" id="PF13424">
    <property type="entry name" value="TPR_12"/>
    <property type="match status" value="1"/>
</dbReference>
<gene>
    <name evidence="5" type="ORF">ACFSJ0_21780</name>
</gene>
<sequence length="636" mass="70878">MLEDRITSEMLLQHPVPSDEAYPDLRYARVLLEQIEALRGQPRETRPSPDALAQALRSLGDELEKPGWYDLARLAYLEVIEDYGTDVAVDHLDDFRRALQSLGDVLVELGCLEEALPILREVQSVSLRLAVVDASALDLANDAHTRFIGILVRLGRHDEALESAAAAISDIRQQPADGPGRNRGFTLAYALGRYTDCLTSVGRFDEAVEAATEALTIWRDYLHAGEEPAWLVKNYYVKALRSLGDALAWVGRYEEAHTALTQSVEVYRQPIDADEEDLPFRHLADTLSNVATDLGRLGRHLEALVAAEEAVSHLREIAARKTDRLQRLERLFPDEEAFFDGHDQPMGRELFEDGGLIEARDLLDDEELTEEDLDDLECDQDNYHVNESRADVREAELSLCVSLYNLGVHLHDLNRVDEALAADSEAVEIARRHQDTAEQLSLALNNKSCTLASLNRQEEALEAAREAVALCGTLAATDPETHEQRLALAQHTFCVSAVNVGRYEEALSASLQSLDIYRRLHQLDPHRLAGDLAYALADHGLVRFRRGEHAEALMATAESVEIYRRPAAQHPARYSSRYAYALLMFAEVRMATDGAHADGRAAAEEAVALYQSLAAGLPEAYEHRLAHAHSVLRRLE</sequence>
<accession>A0ABW4GAD6</accession>
<evidence type="ECO:0000313" key="6">
    <source>
        <dbReference type="Proteomes" id="UP001597097"/>
    </source>
</evidence>
<dbReference type="SMART" id="SM00028">
    <property type="entry name" value="TPR"/>
    <property type="match status" value="7"/>
</dbReference>
<proteinExistence type="predicted"/>
<dbReference type="Proteomes" id="UP001597097">
    <property type="component" value="Unassembled WGS sequence"/>
</dbReference>
<evidence type="ECO:0000259" key="4">
    <source>
        <dbReference type="Pfam" id="PF12862"/>
    </source>
</evidence>
<dbReference type="InterPro" id="IPR019734">
    <property type="entry name" value="TPR_rpt"/>
</dbReference>
<feature type="domain" description="Anaphase-promoting complex subunit 5" evidence="4">
    <location>
        <begin position="497"/>
        <end position="565"/>
    </location>
</feature>
<dbReference type="PANTHER" id="PTHR45641:SF19">
    <property type="entry name" value="NEPHROCYSTIN-3"/>
    <property type="match status" value="1"/>
</dbReference>
<dbReference type="EMBL" id="JBHUCM010000017">
    <property type="protein sequence ID" value="MFD1539699.1"/>
    <property type="molecule type" value="Genomic_DNA"/>
</dbReference>